<keyword evidence="2" id="KW-1185">Reference proteome</keyword>
<evidence type="ECO:0000313" key="1">
    <source>
        <dbReference type="EMBL" id="POV97350.1"/>
    </source>
</evidence>
<reference evidence="1" key="1">
    <citation type="submission" date="2017-12" db="EMBL/GenBank/DDBJ databases">
        <title>Gene loss provides genomic basis for host adaptation in cereal stripe rust fungi.</title>
        <authorList>
            <person name="Xia C."/>
        </authorList>
    </citation>
    <scope>NUCLEOTIDE SEQUENCE [LARGE SCALE GENOMIC DNA]</scope>
    <source>
        <strain evidence="1">93-210</strain>
    </source>
</reference>
<accession>A0A2S4UJC2</accession>
<sequence>MTSIASFSSIHTILKHPQIYQNTAALPYTTQSQSTLLHSS</sequence>
<evidence type="ECO:0000313" key="2">
    <source>
        <dbReference type="Proteomes" id="UP000239156"/>
    </source>
</evidence>
<dbReference type="VEuPathDB" id="FungiDB:PSTT_15102"/>
<protein>
    <submittedName>
        <fullName evidence="1">Uncharacterized protein</fullName>
    </submittedName>
</protein>
<dbReference type="EMBL" id="PKSL01000264">
    <property type="protein sequence ID" value="POV97350.1"/>
    <property type="molecule type" value="Genomic_DNA"/>
</dbReference>
<proteinExistence type="predicted"/>
<name>A0A2S4UJC2_9BASI</name>
<gene>
    <name evidence="1" type="ORF">PSTT_15102</name>
</gene>
<dbReference type="Proteomes" id="UP000239156">
    <property type="component" value="Unassembled WGS sequence"/>
</dbReference>
<dbReference type="AlphaFoldDB" id="A0A2S4UJC2"/>
<organism evidence="1 2">
    <name type="scientific">Puccinia striiformis</name>
    <dbReference type="NCBI Taxonomy" id="27350"/>
    <lineage>
        <taxon>Eukaryota</taxon>
        <taxon>Fungi</taxon>
        <taxon>Dikarya</taxon>
        <taxon>Basidiomycota</taxon>
        <taxon>Pucciniomycotina</taxon>
        <taxon>Pucciniomycetes</taxon>
        <taxon>Pucciniales</taxon>
        <taxon>Pucciniaceae</taxon>
        <taxon>Puccinia</taxon>
    </lineage>
</organism>
<comment type="caution">
    <text evidence="1">The sequence shown here is derived from an EMBL/GenBank/DDBJ whole genome shotgun (WGS) entry which is preliminary data.</text>
</comment>